<proteinExistence type="predicted"/>
<evidence type="ECO:0000256" key="2">
    <source>
        <dbReference type="SAM" id="SignalP"/>
    </source>
</evidence>
<dbReference type="AlphaFoldDB" id="A0A7C9DMR9"/>
<name>A0A7C9DMR9_OPUST</name>
<keyword evidence="1" id="KW-0472">Membrane</keyword>
<feature type="chain" id="PRO_5027832587" description="Transmembrane protein" evidence="2">
    <location>
        <begin position="30"/>
        <end position="149"/>
    </location>
</feature>
<feature type="transmembrane region" description="Helical" evidence="1">
    <location>
        <begin position="118"/>
        <end position="137"/>
    </location>
</feature>
<evidence type="ECO:0000256" key="1">
    <source>
        <dbReference type="SAM" id="Phobius"/>
    </source>
</evidence>
<protein>
    <recommendedName>
        <fullName evidence="4">Transmembrane protein</fullName>
    </recommendedName>
</protein>
<sequence>MATMEMELLRPSLLLLIVALTLLCSFSHSLPLLSVSNDSTQFDAGNAGKTEVIGNVTDTAAATNSSGSFADMFDRALEKEFTENEQNEGHPFSFFVGFPPLFWWWVGGAGSRGSEVRCVFSFAVIMVSIAGNALGFYDSSRGFSPNLID</sequence>
<accession>A0A7C9DMR9</accession>
<keyword evidence="1" id="KW-1133">Transmembrane helix</keyword>
<keyword evidence="2" id="KW-0732">Signal</keyword>
<organism evidence="3">
    <name type="scientific">Opuntia streptacantha</name>
    <name type="common">Prickly pear cactus</name>
    <name type="synonym">Opuntia cardona</name>
    <dbReference type="NCBI Taxonomy" id="393608"/>
    <lineage>
        <taxon>Eukaryota</taxon>
        <taxon>Viridiplantae</taxon>
        <taxon>Streptophyta</taxon>
        <taxon>Embryophyta</taxon>
        <taxon>Tracheophyta</taxon>
        <taxon>Spermatophyta</taxon>
        <taxon>Magnoliopsida</taxon>
        <taxon>eudicotyledons</taxon>
        <taxon>Gunneridae</taxon>
        <taxon>Pentapetalae</taxon>
        <taxon>Caryophyllales</taxon>
        <taxon>Cactineae</taxon>
        <taxon>Cactaceae</taxon>
        <taxon>Opuntioideae</taxon>
        <taxon>Opuntia</taxon>
    </lineage>
</organism>
<evidence type="ECO:0008006" key="4">
    <source>
        <dbReference type="Google" id="ProtNLM"/>
    </source>
</evidence>
<keyword evidence="1" id="KW-0812">Transmembrane</keyword>
<evidence type="ECO:0000313" key="3">
    <source>
        <dbReference type="EMBL" id="MBA4642444.1"/>
    </source>
</evidence>
<dbReference type="EMBL" id="GISG01128613">
    <property type="protein sequence ID" value="MBA4642444.1"/>
    <property type="molecule type" value="Transcribed_RNA"/>
</dbReference>
<reference evidence="3" key="2">
    <citation type="submission" date="2020-07" db="EMBL/GenBank/DDBJ databases">
        <authorList>
            <person name="Vera ALvarez R."/>
            <person name="Arias-Moreno D.M."/>
            <person name="Jimenez-Jacinto V."/>
            <person name="Jimenez-Bremont J.F."/>
            <person name="Swaminathan K."/>
            <person name="Moose S.P."/>
            <person name="Guerrero-Gonzalez M.L."/>
            <person name="Marino-Ramirez L."/>
            <person name="Landsman D."/>
            <person name="Rodriguez-Kessler M."/>
            <person name="Delgado-Sanchez P."/>
        </authorList>
    </citation>
    <scope>NUCLEOTIDE SEQUENCE</scope>
    <source>
        <tissue evidence="3">Cladode</tissue>
    </source>
</reference>
<feature type="transmembrane region" description="Helical" evidence="1">
    <location>
        <begin position="89"/>
        <end position="106"/>
    </location>
</feature>
<reference evidence="3" key="1">
    <citation type="journal article" date="2013" name="J. Plant Res.">
        <title>Effect of fungi and light on seed germination of three Opuntia species from semiarid lands of central Mexico.</title>
        <authorList>
            <person name="Delgado-Sanchez P."/>
            <person name="Jimenez-Bremont J.F."/>
            <person name="Guerrero-Gonzalez Mde L."/>
            <person name="Flores J."/>
        </authorList>
    </citation>
    <scope>NUCLEOTIDE SEQUENCE</scope>
    <source>
        <tissue evidence="3">Cladode</tissue>
    </source>
</reference>
<feature type="signal peptide" evidence="2">
    <location>
        <begin position="1"/>
        <end position="29"/>
    </location>
</feature>